<reference evidence="8" key="2">
    <citation type="submission" date="2025-08" db="UniProtKB">
        <authorList>
            <consortium name="Ensembl"/>
        </authorList>
    </citation>
    <scope>IDENTIFICATION</scope>
</reference>
<feature type="domain" description="Alpha-2-macroglobulin bait region" evidence="5">
    <location>
        <begin position="417"/>
        <end position="546"/>
    </location>
</feature>
<dbReference type="Gene3D" id="2.60.120.1540">
    <property type="match status" value="1"/>
</dbReference>
<dbReference type="InterPro" id="IPR036595">
    <property type="entry name" value="A-macroglobulin_rcpt-bd_sf"/>
</dbReference>
<feature type="domain" description="Alpha-2-macroglobulin" evidence="6">
    <location>
        <begin position="619"/>
        <end position="710"/>
    </location>
</feature>
<dbReference type="Gene3D" id="2.60.40.690">
    <property type="entry name" value="Alpha-macroglobulin, receptor-binding domain"/>
    <property type="match status" value="1"/>
</dbReference>
<evidence type="ECO:0000313" key="9">
    <source>
        <dbReference type="Proteomes" id="UP000007303"/>
    </source>
</evidence>
<dbReference type="SUPFAM" id="SSF49410">
    <property type="entry name" value="Alpha-macroglobulin receptor domain"/>
    <property type="match status" value="1"/>
</dbReference>
<dbReference type="InParanoid" id="H3DHK0"/>
<dbReference type="InterPro" id="IPR011626">
    <property type="entry name" value="Alpha-macroglobulin_TED"/>
</dbReference>
<evidence type="ECO:0000259" key="7">
    <source>
        <dbReference type="SMART" id="SM01361"/>
    </source>
</evidence>
<evidence type="ECO:0000256" key="4">
    <source>
        <dbReference type="ARBA" id="ARBA00023180"/>
    </source>
</evidence>
<dbReference type="Gene3D" id="2.60.40.10">
    <property type="entry name" value="Immunoglobulins"/>
    <property type="match status" value="2"/>
</dbReference>
<dbReference type="Pfam" id="PF07677">
    <property type="entry name" value="A2M_recep"/>
    <property type="match status" value="1"/>
</dbReference>
<keyword evidence="2" id="KW-0882">Thioester bond</keyword>
<dbReference type="SMART" id="SM01419">
    <property type="entry name" value="Thiol-ester_cl"/>
    <property type="match status" value="1"/>
</dbReference>
<dbReference type="Pfam" id="PF07678">
    <property type="entry name" value="TED_complement"/>
    <property type="match status" value="1"/>
</dbReference>
<dbReference type="Gene3D" id="2.60.40.1940">
    <property type="match status" value="1"/>
</dbReference>
<accession>H3DHK0</accession>
<evidence type="ECO:0000256" key="3">
    <source>
        <dbReference type="ARBA" id="ARBA00023157"/>
    </source>
</evidence>
<dbReference type="SMART" id="SM01361">
    <property type="entry name" value="A2M_recep"/>
    <property type="match status" value="1"/>
</dbReference>
<dbReference type="InterPro" id="IPR001599">
    <property type="entry name" value="Macroglobln_a2"/>
</dbReference>
<evidence type="ECO:0000256" key="2">
    <source>
        <dbReference type="ARBA" id="ARBA00022966"/>
    </source>
</evidence>
<dbReference type="SMART" id="SM01359">
    <property type="entry name" value="A2M_N_2"/>
    <property type="match status" value="1"/>
</dbReference>
<dbReference type="Pfam" id="PF01835">
    <property type="entry name" value="MG2"/>
    <property type="match status" value="1"/>
</dbReference>
<dbReference type="Gene3D" id="6.20.50.160">
    <property type="match status" value="1"/>
</dbReference>
<dbReference type="InterPro" id="IPR002890">
    <property type="entry name" value="MG2"/>
</dbReference>
<name>H3DHK0_TETNG</name>
<evidence type="ECO:0000256" key="1">
    <source>
        <dbReference type="ARBA" id="ARBA00022729"/>
    </source>
</evidence>
<dbReference type="InterPro" id="IPR009048">
    <property type="entry name" value="A-macroglobulin_rcpt-bd"/>
</dbReference>
<dbReference type="InterPro" id="IPR047565">
    <property type="entry name" value="Alpha-macroglob_thiol-ester_cl"/>
</dbReference>
<dbReference type="Pfam" id="PF07703">
    <property type="entry name" value="A2M_BRD"/>
    <property type="match status" value="1"/>
</dbReference>
<dbReference type="OMA" id="IDGVMMW"/>
<dbReference type="InterPro" id="IPR011625">
    <property type="entry name" value="A2M_N_BRD"/>
</dbReference>
<evidence type="ECO:0000313" key="8">
    <source>
        <dbReference type="Ensembl" id="ENSTNIP00000019994.1"/>
    </source>
</evidence>
<dbReference type="InterPro" id="IPR013783">
    <property type="entry name" value="Ig-like_fold"/>
</dbReference>
<keyword evidence="9" id="KW-1185">Reference proteome</keyword>
<keyword evidence="4" id="KW-0325">Glycoprotein</keyword>
<dbReference type="InterPro" id="IPR041813">
    <property type="entry name" value="A2M_TED"/>
</dbReference>
<dbReference type="GeneTree" id="ENSGT00940000155926"/>
<proteinExistence type="predicted"/>
<dbReference type="InterPro" id="IPR019742">
    <property type="entry name" value="MacrogloblnA2_CS"/>
</dbReference>
<dbReference type="Gene3D" id="1.50.10.20">
    <property type="match status" value="1"/>
</dbReference>
<dbReference type="SMART" id="SM01360">
    <property type="entry name" value="A2M"/>
    <property type="match status" value="1"/>
</dbReference>
<dbReference type="InterPro" id="IPR008930">
    <property type="entry name" value="Terpenoid_cyclase/PrenylTrfase"/>
</dbReference>
<dbReference type="CDD" id="cd02897">
    <property type="entry name" value="A2M_2"/>
    <property type="match status" value="1"/>
</dbReference>
<evidence type="ECO:0000259" key="5">
    <source>
        <dbReference type="SMART" id="SM01359"/>
    </source>
</evidence>
<dbReference type="SUPFAM" id="SSF48239">
    <property type="entry name" value="Terpenoid cyclases/Protein prenyltransferases"/>
    <property type="match status" value="1"/>
</dbReference>
<dbReference type="PROSITE" id="PS00477">
    <property type="entry name" value="ALPHA_2_MACROGLOBULIN"/>
    <property type="match status" value="1"/>
</dbReference>
<dbReference type="Proteomes" id="UP000007303">
    <property type="component" value="Unassembled WGS sequence"/>
</dbReference>
<dbReference type="GO" id="GO:0004866">
    <property type="term" value="F:endopeptidase inhibitor activity"/>
    <property type="evidence" value="ECO:0007669"/>
    <property type="project" value="InterPro"/>
</dbReference>
<dbReference type="PANTHER" id="PTHR11412:SF136">
    <property type="entry name" value="CD109 ANTIGEN"/>
    <property type="match status" value="1"/>
</dbReference>
<dbReference type="STRING" id="99883.ENSTNIP00000019994"/>
<reference evidence="9" key="1">
    <citation type="journal article" date="2004" name="Nature">
        <title>Genome duplication in the teleost fish Tetraodon nigroviridis reveals the early vertebrate proto-karyotype.</title>
        <authorList>
            <person name="Jaillon O."/>
            <person name="Aury J.-M."/>
            <person name="Brunet F."/>
            <person name="Petit J.-L."/>
            <person name="Stange-Thomann N."/>
            <person name="Mauceli E."/>
            <person name="Bouneau L."/>
            <person name="Fischer C."/>
            <person name="Ozouf-Costaz C."/>
            <person name="Bernot A."/>
            <person name="Nicaud S."/>
            <person name="Jaffe D."/>
            <person name="Fisher S."/>
            <person name="Lutfalla G."/>
            <person name="Dossat C."/>
            <person name="Segurens B."/>
            <person name="Dasilva C."/>
            <person name="Salanoubat M."/>
            <person name="Levy M."/>
            <person name="Boudet N."/>
            <person name="Castellano S."/>
            <person name="Anthouard V."/>
            <person name="Jubin C."/>
            <person name="Castelli V."/>
            <person name="Katinka M."/>
            <person name="Vacherie B."/>
            <person name="Biemont C."/>
            <person name="Skalli Z."/>
            <person name="Cattolico L."/>
            <person name="Poulain J."/>
            <person name="De Berardinis V."/>
            <person name="Cruaud C."/>
            <person name="Duprat S."/>
            <person name="Brottier P."/>
            <person name="Coutanceau J.-P."/>
            <person name="Gouzy J."/>
            <person name="Parra G."/>
            <person name="Lardier G."/>
            <person name="Chapple C."/>
            <person name="McKernan K.J."/>
            <person name="McEwan P."/>
            <person name="Bosak S."/>
            <person name="Kellis M."/>
            <person name="Volff J.-N."/>
            <person name="Guigo R."/>
            <person name="Zody M.C."/>
            <person name="Mesirov J."/>
            <person name="Lindblad-Toh K."/>
            <person name="Birren B."/>
            <person name="Nusbaum C."/>
            <person name="Kahn D."/>
            <person name="Robinson-Rechavi M."/>
            <person name="Laudet V."/>
            <person name="Schachter V."/>
            <person name="Quetier F."/>
            <person name="Saurin W."/>
            <person name="Scarpelli C."/>
            <person name="Wincker P."/>
            <person name="Lander E.S."/>
            <person name="Weissenbach J."/>
            <person name="Roest Crollius H."/>
        </authorList>
    </citation>
    <scope>NUCLEOTIDE SEQUENCE [LARGE SCALE GENOMIC DNA]</scope>
</reference>
<dbReference type="HOGENOM" id="CLU_001634_5_2_1"/>
<dbReference type="Ensembl" id="ENSTNIT00000020225.1">
    <property type="protein sequence ID" value="ENSTNIP00000019994.1"/>
    <property type="gene ID" value="ENSTNIG00000016878.1"/>
</dbReference>
<keyword evidence="1" id="KW-0732">Signal</keyword>
<reference evidence="8" key="3">
    <citation type="submission" date="2025-09" db="UniProtKB">
        <authorList>
            <consortium name="Ensembl"/>
        </authorList>
    </citation>
    <scope>IDENTIFICATION</scope>
</reference>
<dbReference type="Pfam" id="PF00207">
    <property type="entry name" value="A2M"/>
    <property type="match status" value="1"/>
</dbReference>
<dbReference type="PANTHER" id="PTHR11412">
    <property type="entry name" value="MACROGLOBULIN / COMPLEMENT"/>
    <property type="match status" value="1"/>
</dbReference>
<evidence type="ECO:0000259" key="6">
    <source>
        <dbReference type="SMART" id="SM01360"/>
    </source>
</evidence>
<organism evidence="8 9">
    <name type="scientific">Tetraodon nigroviridis</name>
    <name type="common">Spotted green pufferfish</name>
    <name type="synonym">Chelonodon nigroviridis</name>
    <dbReference type="NCBI Taxonomy" id="99883"/>
    <lineage>
        <taxon>Eukaryota</taxon>
        <taxon>Metazoa</taxon>
        <taxon>Chordata</taxon>
        <taxon>Craniata</taxon>
        <taxon>Vertebrata</taxon>
        <taxon>Euteleostomi</taxon>
        <taxon>Actinopterygii</taxon>
        <taxon>Neopterygii</taxon>
        <taxon>Teleostei</taxon>
        <taxon>Neoteleostei</taxon>
        <taxon>Acanthomorphata</taxon>
        <taxon>Eupercaria</taxon>
        <taxon>Tetraodontiformes</taxon>
        <taxon>Tetradontoidea</taxon>
        <taxon>Tetraodontidae</taxon>
        <taxon>Tetraodon</taxon>
    </lineage>
</organism>
<protein>
    <submittedName>
        <fullName evidence="8">CD109 molecule</fullName>
    </submittedName>
</protein>
<dbReference type="InterPro" id="IPR050473">
    <property type="entry name" value="A2M/Complement_sys"/>
</dbReference>
<feature type="domain" description="Alpha-macroglobulin receptor-binding" evidence="7">
    <location>
        <begin position="1237"/>
        <end position="1321"/>
    </location>
</feature>
<dbReference type="Gene3D" id="2.60.40.1930">
    <property type="match status" value="3"/>
</dbReference>
<sequence length="1323" mass="144659">FVVTGPAALHPGVPTSLAVTVLADFPGKVVAEVAHGNTKSLLFNSQICLRPEIPLLLQVYGPLTPSVLSNLTVRGYRGDSLVFSNSTALPFSLRNVSSFIQTDRSCYQPGETVRVRVVSLRLDQRPHKGRVETRVLDPSGTAVDGREATGTLGMVLWEFSLSQMAPLGQWTITASANGVTDERTFTVEDHERPPFEMLFKTPPRVLVGDALSGSVRVLYPSGPPVHGTLVVSVSLASASVPAQTKEVRLQIYGSTQFFFGKDLLQSLYSSPGISGGSLRVTAGVTDSSTGTRRLKVTKTVEVQVEEHQFLLQFHQFPSSLKPSLYFYSTLSIQRYDSGPLGSEDRMHPAVIEVTQELTTMKAEAAILTLPVPEDGNVHFSFRLKQEVLKLVIRAKFQSSEQTLRVYRNYSSPTGSYVQVSADTLPAQIGVPLQLHVESSFQWSELHYVVSSRGLLLAAGTKNSSWFSLTPSVSWSPEACVTVYCVRSDGELISDTVAVPTDQPNQASLEWSSPQARPGEQVALTVTAAEARFQVGVVVMGVSVSLLPQRCSLRMLTNAMLQKQAQAEGPDGMVSKKPPLIRSLNVWGLLGFKFSSSGSEEGDFLTIETSWRRWMEDAETLLWIDSDVSENIWTSDKMSVPDGFTALRAVALVMSDNLGLGFTPVPQQLSVTKDFSLALNVPSCLIRGEEIVLEVHVINHLERQMEVILLLAESETFQFVLANRADASVVNAQKLTLGSHVSAVALFPVRPVALGPMDITVDAVSAEASDSLVWSVFVKPGGVEQSFSKTLFLELPPSNHSISRSVSFSSPPHVVAGSRRTFVAYAGDILALSISHLDSLVQRPLGCGEQNMIHFAPSIYVLLYLDKSTQDNQELRSQAVAYLKEGYLRQLSYQREDGSFSAFGARDPSGSTWLTAFVLRCFLQAQAYMMVSQSVLTRAVTWLLEHQGPRGDFGEVGRVIHTEMQAGLDDAPAALTAFVLIALLEDERYTGNVSLAQRYLEDKVSGGGLSNYSMCLAAYALALANSPQAGRALDELRRRADLIDGVMMWSSSAGPPSPDWPPRSAQVEMTAYVLLAFYRLGNLVEGIGLMKWLSEQRNHLGSFGTTQDTIVALQALAYYAAFSGAKAIDLGLSVSTPTSPLVSQLHINSTNFLAYQSQEIDAAQDVNLNIYMEGRGFVIFQLNIFYNLDSRAFMQSLHDAAEEEAFSLDVAVTLEADQNHMLLSICTRLQESQVVRQTGMVMVEAGLLSGFRLSPGALPPGSPLRNVEAQEDKVTLYLDSVNRTEVCIRLPLLRAHKVARVQDAVVQVYDYYEPTRRATRAYNS</sequence>
<keyword evidence="3" id="KW-1015">Disulfide bond</keyword>
<dbReference type="GO" id="GO:0005615">
    <property type="term" value="C:extracellular space"/>
    <property type="evidence" value="ECO:0007669"/>
    <property type="project" value="InterPro"/>
</dbReference>